<reference evidence="4" key="1">
    <citation type="submission" date="2022-12" db="EMBL/GenBank/DDBJ databases">
        <title>Chromosome-Level Genome Assembly of Japanese Cedar (Cryptomeriajaponica D. Don).</title>
        <authorList>
            <person name="Fujino T."/>
            <person name="Yamaguchi K."/>
            <person name="Yokoyama T."/>
            <person name="Hamanaka T."/>
            <person name="Harazono Y."/>
            <person name="Kamada H."/>
            <person name="Kobayashi W."/>
            <person name="Ujino-Ihara T."/>
            <person name="Uchiyama K."/>
            <person name="Matsumoto A."/>
            <person name="Izuno A."/>
            <person name="Tsumura Y."/>
            <person name="Toyoda A."/>
            <person name="Shigenobu S."/>
            <person name="Moriguchi Y."/>
            <person name="Ueno S."/>
            <person name="Kasahara M."/>
        </authorList>
    </citation>
    <scope>NUCLEOTIDE SEQUENCE</scope>
</reference>
<keyword evidence="2" id="KW-0677">Repeat</keyword>
<evidence type="ECO:0000256" key="3">
    <source>
        <dbReference type="SAM" id="MobiDB-lite"/>
    </source>
</evidence>
<dbReference type="EMBL" id="BSEH01001101">
    <property type="protein sequence ID" value="GLJ59582.1"/>
    <property type="molecule type" value="Genomic_DNA"/>
</dbReference>
<proteinExistence type="predicted"/>
<keyword evidence="5" id="KW-1185">Reference proteome</keyword>
<dbReference type="PANTHER" id="PTHR48051:SF1">
    <property type="entry name" value="RAS SUPPRESSOR PROTEIN 1"/>
    <property type="match status" value="1"/>
</dbReference>
<dbReference type="GO" id="GO:0005737">
    <property type="term" value="C:cytoplasm"/>
    <property type="evidence" value="ECO:0007669"/>
    <property type="project" value="TreeGrafter"/>
</dbReference>
<dbReference type="AlphaFoldDB" id="A0AAD3NUU0"/>
<dbReference type="InterPro" id="IPR050216">
    <property type="entry name" value="LRR_domain-containing"/>
</dbReference>
<comment type="caution">
    <text evidence="4">The sequence shown here is derived from an EMBL/GenBank/DDBJ whole genome shotgun (WGS) entry which is preliminary data.</text>
</comment>
<dbReference type="PRINTS" id="PR00019">
    <property type="entry name" value="LEURICHRPT"/>
</dbReference>
<dbReference type="PROSITE" id="PS51450">
    <property type="entry name" value="LRR"/>
    <property type="match status" value="4"/>
</dbReference>
<dbReference type="InterPro" id="IPR003591">
    <property type="entry name" value="Leu-rich_rpt_typical-subtyp"/>
</dbReference>
<sequence>MALNWRELLKSSPHELVISGPKHAKQVEDENGLNDIIFRIHSLNFMEVSKTSLNVLPMKIKELENLTALMLYDNKLEHLPKEIGLLKKLKTLDLSNNQITKLPKELSNLTELQSLNLINNKISELPDNLSNWSNLIVIKFSHNKFQQFPRGLCSPTFKQHLTEIHATDNEICDLPIDICHLSALRHLDLVNNKIQHVPGELADCTKIKTLALQGNPIKDVRLHKLAEKNPTKQIMQYIAKSCKRGGVIDEGRIIPSAKARKKNLSSSSDKSAKSAEDVQNDGDNGNNIETTTVVDINKQQPVEARKPEALHPTHSNKRNGTIKVGEIEIMAVQPDNWFIIEAESSVLNERNSCLYSEEFRIHG</sequence>
<feature type="region of interest" description="Disordered" evidence="3">
    <location>
        <begin position="258"/>
        <end position="318"/>
    </location>
</feature>
<dbReference type="InterPro" id="IPR032675">
    <property type="entry name" value="LRR_dom_sf"/>
</dbReference>
<feature type="compositionally biased region" description="Polar residues" evidence="3">
    <location>
        <begin position="281"/>
        <end position="300"/>
    </location>
</feature>
<dbReference type="Pfam" id="PF13855">
    <property type="entry name" value="LRR_8"/>
    <property type="match status" value="2"/>
</dbReference>
<accession>A0AAD3NUU0</accession>
<name>A0AAD3NUU0_CRYJA</name>
<dbReference type="Proteomes" id="UP001234787">
    <property type="component" value="Unassembled WGS sequence"/>
</dbReference>
<evidence type="ECO:0000313" key="4">
    <source>
        <dbReference type="EMBL" id="GLJ59582.1"/>
    </source>
</evidence>
<dbReference type="SMART" id="SM00365">
    <property type="entry name" value="LRR_SD22"/>
    <property type="match status" value="4"/>
</dbReference>
<keyword evidence="1" id="KW-0433">Leucine-rich repeat</keyword>
<dbReference type="SUPFAM" id="SSF52058">
    <property type="entry name" value="L domain-like"/>
    <property type="match status" value="1"/>
</dbReference>
<dbReference type="InterPro" id="IPR001611">
    <property type="entry name" value="Leu-rich_rpt"/>
</dbReference>
<protein>
    <submittedName>
        <fullName evidence="4">Uncharacterized protein</fullName>
    </submittedName>
</protein>
<evidence type="ECO:0000313" key="5">
    <source>
        <dbReference type="Proteomes" id="UP001234787"/>
    </source>
</evidence>
<organism evidence="4 5">
    <name type="scientific">Cryptomeria japonica</name>
    <name type="common">Japanese cedar</name>
    <name type="synonym">Cupressus japonica</name>
    <dbReference type="NCBI Taxonomy" id="3369"/>
    <lineage>
        <taxon>Eukaryota</taxon>
        <taxon>Viridiplantae</taxon>
        <taxon>Streptophyta</taxon>
        <taxon>Embryophyta</taxon>
        <taxon>Tracheophyta</taxon>
        <taxon>Spermatophyta</taxon>
        <taxon>Pinopsida</taxon>
        <taxon>Pinidae</taxon>
        <taxon>Conifers II</taxon>
        <taxon>Cupressales</taxon>
        <taxon>Cupressaceae</taxon>
        <taxon>Cryptomeria</taxon>
    </lineage>
</organism>
<dbReference type="SMART" id="SM00369">
    <property type="entry name" value="LRR_TYP"/>
    <property type="match status" value="5"/>
</dbReference>
<dbReference type="Gene3D" id="3.80.10.10">
    <property type="entry name" value="Ribonuclease Inhibitor"/>
    <property type="match status" value="1"/>
</dbReference>
<gene>
    <name evidence="4" type="ORF">SUGI_1515120</name>
</gene>
<evidence type="ECO:0000256" key="2">
    <source>
        <dbReference type="ARBA" id="ARBA00022737"/>
    </source>
</evidence>
<evidence type="ECO:0000256" key="1">
    <source>
        <dbReference type="ARBA" id="ARBA00022614"/>
    </source>
</evidence>
<dbReference type="PANTHER" id="PTHR48051">
    <property type="match status" value="1"/>
</dbReference>